<dbReference type="Pfam" id="PF00188">
    <property type="entry name" value="CAP"/>
    <property type="match status" value="1"/>
</dbReference>
<evidence type="ECO:0000256" key="1">
    <source>
        <dbReference type="SAM" id="MobiDB-lite"/>
    </source>
</evidence>
<organism evidence="3 4">
    <name type="scientific">Plakobranchus ocellatus</name>
    <dbReference type="NCBI Taxonomy" id="259542"/>
    <lineage>
        <taxon>Eukaryota</taxon>
        <taxon>Metazoa</taxon>
        <taxon>Spiralia</taxon>
        <taxon>Lophotrochozoa</taxon>
        <taxon>Mollusca</taxon>
        <taxon>Gastropoda</taxon>
        <taxon>Heterobranchia</taxon>
        <taxon>Euthyneura</taxon>
        <taxon>Panpulmonata</taxon>
        <taxon>Sacoglossa</taxon>
        <taxon>Placobranchoidea</taxon>
        <taxon>Plakobranchidae</taxon>
        <taxon>Plakobranchus</taxon>
    </lineage>
</organism>
<protein>
    <submittedName>
        <fullName evidence="3">Peptidase inhibitor 16</fullName>
    </submittedName>
</protein>
<proteinExistence type="predicted"/>
<comment type="caution">
    <text evidence="3">The sequence shown here is derived from an EMBL/GenBank/DDBJ whole genome shotgun (WGS) entry which is preliminary data.</text>
</comment>
<dbReference type="InterPro" id="IPR035940">
    <property type="entry name" value="CAP_sf"/>
</dbReference>
<feature type="domain" description="SCP" evidence="2">
    <location>
        <begin position="5"/>
        <end position="161"/>
    </location>
</feature>
<name>A0AAV4AAM6_9GAST</name>
<dbReference type="Proteomes" id="UP000735302">
    <property type="component" value="Unassembled WGS sequence"/>
</dbReference>
<sequence length="569" mass="62444">MSFTQEEKALLLQLHNAYRSMVRPPAKNMRELVWDDDLEEFARQHSQACTGAHSSRSMVKVWSVLVSERWNLMAENLYWSYGDRYSIEEAMWMFWEEGIDYHISNNTCTHWRTCSHYKALVLETSWRVGCSINQCQNFSNNPYPGPAMLMTCSYNGMYLVDARPYTAGDTCSGCTRDIVGSQFANCRNRLCVTYQLLRRNEGFDGNTTIVGLDYSDFLADENREFNTRSLESTTAVFRATNANTTASRMIQTSTTAARVTETSTAVPRVIEASTTAARVTEISTAVPRITQTSTTAARVTETSTAVPRMTQTSTTAARVTETSTAVPRMTQTSTTAARVTETSTSVPRITQTSTTAARVTETSTAVPTMTQTSTTAARVTETSTAVPRVTEIRTTPSRRTEAGTAIFRVTETSTAAARTTEARTTASSVTEISAAASTATGTSIEALRVTADISATASLVPTAHQPSYWTTLSSQPEARSPSTSSATSTNPTIAVTKQIAEESTAKSDYPRTLHTLSIQDITTITDNLIEWNMLPGPEDGGLNTAQRYSHCSSNILPLVVIIMYYFLLF</sequence>
<keyword evidence="4" id="KW-1185">Reference proteome</keyword>
<reference evidence="3 4" key="1">
    <citation type="journal article" date="2021" name="Elife">
        <title>Chloroplast acquisition without the gene transfer in kleptoplastic sea slugs, Plakobranchus ocellatus.</title>
        <authorList>
            <person name="Maeda T."/>
            <person name="Takahashi S."/>
            <person name="Yoshida T."/>
            <person name="Shimamura S."/>
            <person name="Takaki Y."/>
            <person name="Nagai Y."/>
            <person name="Toyoda A."/>
            <person name="Suzuki Y."/>
            <person name="Arimoto A."/>
            <person name="Ishii H."/>
            <person name="Satoh N."/>
            <person name="Nishiyama T."/>
            <person name="Hasebe M."/>
            <person name="Maruyama T."/>
            <person name="Minagawa J."/>
            <person name="Obokata J."/>
            <person name="Shigenobu S."/>
        </authorList>
    </citation>
    <scope>NUCLEOTIDE SEQUENCE [LARGE SCALE GENOMIC DNA]</scope>
</reference>
<dbReference type="EMBL" id="BLXT01003738">
    <property type="protein sequence ID" value="GFO04268.1"/>
    <property type="molecule type" value="Genomic_DNA"/>
</dbReference>
<evidence type="ECO:0000313" key="4">
    <source>
        <dbReference type="Proteomes" id="UP000735302"/>
    </source>
</evidence>
<feature type="region of interest" description="Disordered" evidence="1">
    <location>
        <begin position="470"/>
        <end position="492"/>
    </location>
</feature>
<accession>A0AAV4AAM6</accession>
<dbReference type="CDD" id="cd05380">
    <property type="entry name" value="CAP_euk"/>
    <property type="match status" value="1"/>
</dbReference>
<feature type="compositionally biased region" description="Low complexity" evidence="1">
    <location>
        <begin position="480"/>
        <end position="492"/>
    </location>
</feature>
<dbReference type="Gene3D" id="3.40.33.10">
    <property type="entry name" value="CAP"/>
    <property type="match status" value="1"/>
</dbReference>
<evidence type="ECO:0000313" key="3">
    <source>
        <dbReference type="EMBL" id="GFO04268.1"/>
    </source>
</evidence>
<dbReference type="InterPro" id="IPR001283">
    <property type="entry name" value="CRISP-related"/>
</dbReference>
<dbReference type="AlphaFoldDB" id="A0AAV4AAM6"/>
<dbReference type="PANTHER" id="PTHR10334">
    <property type="entry name" value="CYSTEINE-RICH SECRETORY PROTEIN-RELATED"/>
    <property type="match status" value="1"/>
</dbReference>
<dbReference type="SUPFAM" id="SSF55797">
    <property type="entry name" value="PR-1-like"/>
    <property type="match status" value="1"/>
</dbReference>
<gene>
    <name evidence="3" type="ORF">PoB_003077300</name>
</gene>
<dbReference type="InterPro" id="IPR014044">
    <property type="entry name" value="CAP_dom"/>
</dbReference>
<evidence type="ECO:0000259" key="2">
    <source>
        <dbReference type="SMART" id="SM00198"/>
    </source>
</evidence>
<dbReference type="SMART" id="SM00198">
    <property type="entry name" value="SCP"/>
    <property type="match status" value="1"/>
</dbReference>